<accession>A0A6J3M0P0</accession>
<dbReference type="AlphaFoldDB" id="A0A6J3M0P0"/>
<gene>
    <name evidence="3" type="ORF">K489DRAFT_251890</name>
</gene>
<evidence type="ECO:0000313" key="3">
    <source>
        <dbReference type="RefSeq" id="XP_033458641.1"/>
    </source>
</evidence>
<evidence type="ECO:0000256" key="1">
    <source>
        <dbReference type="SAM" id="MobiDB-lite"/>
    </source>
</evidence>
<dbReference type="RefSeq" id="XP_033458641.1">
    <property type="nucleotide sequence ID" value="XM_033599964.1"/>
</dbReference>
<feature type="region of interest" description="Disordered" evidence="1">
    <location>
        <begin position="56"/>
        <end position="113"/>
    </location>
</feature>
<reference evidence="3" key="2">
    <citation type="submission" date="2020-04" db="EMBL/GenBank/DDBJ databases">
        <authorList>
            <consortium name="NCBI Genome Project"/>
        </authorList>
    </citation>
    <scope>NUCLEOTIDE SEQUENCE</scope>
    <source>
        <strain evidence="3">CBS 342.82</strain>
    </source>
</reference>
<protein>
    <submittedName>
        <fullName evidence="3">Uncharacterized protein</fullName>
    </submittedName>
</protein>
<evidence type="ECO:0000313" key="2">
    <source>
        <dbReference type="Proteomes" id="UP000504637"/>
    </source>
</evidence>
<sequence>MRPAARVVDESRRGCDLHARSETIVRSVREGTIQRHSTVCSWDGREMKRWSKTLVWYSPQASMPPGDDDDEKKNNNNNKNNNDDDDDDGLQAIDAPDRPHQPCNLVVGSSDVG</sequence>
<proteinExistence type="predicted"/>
<organism evidence="3">
    <name type="scientific">Dissoconium aciculare CBS 342.82</name>
    <dbReference type="NCBI Taxonomy" id="1314786"/>
    <lineage>
        <taxon>Eukaryota</taxon>
        <taxon>Fungi</taxon>
        <taxon>Dikarya</taxon>
        <taxon>Ascomycota</taxon>
        <taxon>Pezizomycotina</taxon>
        <taxon>Dothideomycetes</taxon>
        <taxon>Dothideomycetidae</taxon>
        <taxon>Mycosphaerellales</taxon>
        <taxon>Dissoconiaceae</taxon>
        <taxon>Dissoconium</taxon>
    </lineage>
</organism>
<name>A0A6J3M0P0_9PEZI</name>
<keyword evidence="2" id="KW-1185">Reference proteome</keyword>
<reference evidence="3" key="3">
    <citation type="submission" date="2025-08" db="UniProtKB">
        <authorList>
            <consortium name="RefSeq"/>
        </authorList>
    </citation>
    <scope>IDENTIFICATION</scope>
    <source>
        <strain evidence="3">CBS 342.82</strain>
    </source>
</reference>
<reference evidence="3" key="1">
    <citation type="submission" date="2020-01" db="EMBL/GenBank/DDBJ databases">
        <authorList>
            <consortium name="DOE Joint Genome Institute"/>
            <person name="Haridas S."/>
            <person name="Albert R."/>
            <person name="Binder M."/>
            <person name="Bloem J."/>
            <person name="Labutti K."/>
            <person name="Salamov A."/>
            <person name="Andreopoulos B."/>
            <person name="Baker S.E."/>
            <person name="Barry K."/>
            <person name="Bills G."/>
            <person name="Bluhm B.H."/>
            <person name="Cannon C."/>
            <person name="Castanera R."/>
            <person name="Culley D.E."/>
            <person name="Daum C."/>
            <person name="Ezra D."/>
            <person name="Gonzalez J.B."/>
            <person name="Henrissat B."/>
            <person name="Kuo A."/>
            <person name="Liang C."/>
            <person name="Lipzen A."/>
            <person name="Lutzoni F."/>
            <person name="Magnuson J."/>
            <person name="Mondo S."/>
            <person name="Nolan M."/>
            <person name="Ohm R."/>
            <person name="Pangilinan J."/>
            <person name="Park H.-J."/>
            <person name="Ramirez L."/>
            <person name="Alfaro M."/>
            <person name="Sun H."/>
            <person name="Tritt A."/>
            <person name="Yoshinaga Y."/>
            <person name="Zwiers L.-H."/>
            <person name="Turgeon B.G."/>
            <person name="Goodwin S.B."/>
            <person name="Spatafora J.W."/>
            <person name="Crous P.W."/>
            <person name="Grigoriev I.V."/>
        </authorList>
    </citation>
    <scope>NUCLEOTIDE SEQUENCE</scope>
    <source>
        <strain evidence="3">CBS 342.82</strain>
    </source>
</reference>
<dbReference type="Proteomes" id="UP000504637">
    <property type="component" value="Unplaced"/>
</dbReference>
<dbReference type="GeneID" id="54357763"/>